<evidence type="ECO:0000259" key="3">
    <source>
        <dbReference type="PROSITE" id="PS50263"/>
    </source>
</evidence>
<dbReference type="GO" id="GO:0016787">
    <property type="term" value="F:hydrolase activity"/>
    <property type="evidence" value="ECO:0007669"/>
    <property type="project" value="UniProtKB-KW"/>
</dbReference>
<dbReference type="PANTHER" id="PTHR46044:SF1">
    <property type="entry name" value="CN HYDROLASE DOMAIN-CONTAINING PROTEIN"/>
    <property type="match status" value="1"/>
</dbReference>
<name>A0ABT3QUR4_9HYPH</name>
<reference evidence="4 5" key="1">
    <citation type="submission" date="2022-11" db="EMBL/GenBank/DDBJ databases">
        <title>Brucella sp. YY2X, whole genome shotgun sequencing project.</title>
        <authorList>
            <person name="Yang Y."/>
        </authorList>
    </citation>
    <scope>NUCLEOTIDE SEQUENCE [LARGE SCALE GENOMIC DNA]</scope>
    <source>
        <strain evidence="4 5">YY2X</strain>
    </source>
</reference>
<keyword evidence="4" id="KW-0378">Hydrolase</keyword>
<proteinExistence type="inferred from homology"/>
<gene>
    <name evidence="4" type="ORF">OPR82_21220</name>
</gene>
<evidence type="ECO:0000313" key="4">
    <source>
        <dbReference type="EMBL" id="MCX2699230.1"/>
    </source>
</evidence>
<dbReference type="Gene3D" id="3.60.110.10">
    <property type="entry name" value="Carbon-nitrogen hydrolase"/>
    <property type="match status" value="1"/>
</dbReference>
<dbReference type="RefSeq" id="WP_265986948.1">
    <property type="nucleotide sequence ID" value="NZ_JAPHAV010000022.1"/>
</dbReference>
<evidence type="ECO:0000313" key="5">
    <source>
        <dbReference type="Proteomes" id="UP001301216"/>
    </source>
</evidence>
<dbReference type="PANTHER" id="PTHR46044">
    <property type="entry name" value="NITRILASE"/>
    <property type="match status" value="1"/>
</dbReference>
<dbReference type="SUPFAM" id="SSF56317">
    <property type="entry name" value="Carbon-nitrogen hydrolase"/>
    <property type="match status" value="1"/>
</dbReference>
<keyword evidence="5" id="KW-1185">Reference proteome</keyword>
<feature type="domain" description="CN hydrolase" evidence="3">
    <location>
        <begin position="4"/>
        <end position="271"/>
    </location>
</feature>
<dbReference type="PROSITE" id="PS00920">
    <property type="entry name" value="NITRIL_CHT_1"/>
    <property type="match status" value="1"/>
</dbReference>
<evidence type="ECO:0000256" key="2">
    <source>
        <dbReference type="PROSITE-ProRule" id="PRU10139"/>
    </source>
</evidence>
<dbReference type="Proteomes" id="UP001301216">
    <property type="component" value="Unassembled WGS sequence"/>
</dbReference>
<evidence type="ECO:0000256" key="1">
    <source>
        <dbReference type="ARBA" id="ARBA00008129"/>
    </source>
</evidence>
<sequence>MSLIKAAVVQAAPVLFNTSKTVAKLAELTREAAGRGAELVVFPEAFVGGYPKGLDFGARLGLRSAEGREEFRRYFESAIDIPGPEASRIGEIARDNGVHLVVGIIERDGGTLYCSTLTYSPAGKLLYKHRKLMPTALERLVWGFGDGSTIGVVDTPIGRIGSVICWENYMPLLRAAMYAQGVELYCAPTVDDRDAWLPTMRTIALEGRCFVISACQYLTRSDGPADYAPIQGDDPSTVLIRGGSCIIDPLGNVLVEPDFTGETIQIAEIDRRIIARGKYDLDVAGHYARPDVFQLSVDTRKKSAVTFESGQFSLFGEDNSEIPQSQEAAKCSD</sequence>
<dbReference type="InterPro" id="IPR036526">
    <property type="entry name" value="C-N_Hydrolase_sf"/>
</dbReference>
<dbReference type="Pfam" id="PF00795">
    <property type="entry name" value="CN_hydrolase"/>
    <property type="match status" value="1"/>
</dbReference>
<dbReference type="CDD" id="cd07564">
    <property type="entry name" value="nitrilases_CHs"/>
    <property type="match status" value="1"/>
</dbReference>
<organism evidence="4 5">
    <name type="scientific">Ochrobactrum chromiisoli</name>
    <dbReference type="NCBI Taxonomy" id="2993941"/>
    <lineage>
        <taxon>Bacteria</taxon>
        <taxon>Pseudomonadati</taxon>
        <taxon>Pseudomonadota</taxon>
        <taxon>Alphaproteobacteria</taxon>
        <taxon>Hyphomicrobiales</taxon>
        <taxon>Brucellaceae</taxon>
        <taxon>Brucella/Ochrobactrum group</taxon>
        <taxon>Ochrobactrum</taxon>
    </lineage>
</organism>
<dbReference type="InterPro" id="IPR000132">
    <property type="entry name" value="Nitrilase/CN_hydratase_CS"/>
</dbReference>
<comment type="similarity">
    <text evidence="1">Belongs to the carbon-nitrogen hydrolase superfamily. Nitrilase family.</text>
</comment>
<feature type="active site" description="Proton acceptor" evidence="2">
    <location>
        <position position="44"/>
    </location>
</feature>
<dbReference type="InterPro" id="IPR044149">
    <property type="entry name" value="Nitrilases_CHs"/>
</dbReference>
<dbReference type="InterPro" id="IPR003010">
    <property type="entry name" value="C-N_Hydrolase"/>
</dbReference>
<comment type="caution">
    <text evidence="4">The sequence shown here is derived from an EMBL/GenBank/DDBJ whole genome shotgun (WGS) entry which is preliminary data.</text>
</comment>
<accession>A0ABT3QUR4</accession>
<dbReference type="EMBL" id="JAPHAV010000022">
    <property type="protein sequence ID" value="MCX2699230.1"/>
    <property type="molecule type" value="Genomic_DNA"/>
</dbReference>
<protein>
    <submittedName>
        <fullName evidence="4">Carbon-nitrogen hydrolase family protein</fullName>
    </submittedName>
</protein>
<dbReference type="PROSITE" id="PS50263">
    <property type="entry name" value="CN_HYDROLASE"/>
    <property type="match status" value="1"/>
</dbReference>